<feature type="non-terminal residue" evidence="3">
    <location>
        <position position="148"/>
    </location>
</feature>
<gene>
    <name evidence="4" type="ORF">L210DRAFT_3306392</name>
    <name evidence="3" type="ORF">L210DRAFT_3349951</name>
    <name evidence="2" type="ORF">L210DRAFT_3373378</name>
</gene>
<sequence length="148" mass="17257">QQISKGLQRRSAAIRKAIQRYNTSATALIPSRPVISWKDVVKYTFLGEFDILRQSDTNVRDREWAKPAVREATTKFFKLNRAKEEIVRLEVEIRRLHTAIHDEEKTVSSVITSLLETDPHLGCEIRRSHRPRTAVNGIHLYRLDQIRK</sequence>
<organism evidence="3 5">
    <name type="scientific">Boletus edulis BED1</name>
    <dbReference type="NCBI Taxonomy" id="1328754"/>
    <lineage>
        <taxon>Eukaryota</taxon>
        <taxon>Fungi</taxon>
        <taxon>Dikarya</taxon>
        <taxon>Basidiomycota</taxon>
        <taxon>Agaricomycotina</taxon>
        <taxon>Agaricomycetes</taxon>
        <taxon>Agaricomycetidae</taxon>
        <taxon>Boletales</taxon>
        <taxon>Boletineae</taxon>
        <taxon>Boletaceae</taxon>
        <taxon>Boletoideae</taxon>
        <taxon>Boletus</taxon>
    </lineage>
</organism>
<feature type="coiled-coil region" evidence="1">
    <location>
        <begin position="79"/>
        <end position="106"/>
    </location>
</feature>
<evidence type="ECO:0000313" key="5">
    <source>
        <dbReference type="Proteomes" id="UP001194468"/>
    </source>
</evidence>
<dbReference type="EMBL" id="WHUW01000038">
    <property type="protein sequence ID" value="KAF8432718.1"/>
    <property type="molecule type" value="Genomic_DNA"/>
</dbReference>
<reference evidence="3" key="2">
    <citation type="journal article" date="2020" name="Nat. Commun.">
        <title>Large-scale genome sequencing of mycorrhizal fungi provides insights into the early evolution of symbiotic traits.</title>
        <authorList>
            <person name="Miyauchi S."/>
            <person name="Kiss E."/>
            <person name="Kuo A."/>
            <person name="Drula E."/>
            <person name="Kohler A."/>
            <person name="Sanchez-Garcia M."/>
            <person name="Morin E."/>
            <person name="Andreopoulos B."/>
            <person name="Barry K.W."/>
            <person name="Bonito G."/>
            <person name="Buee M."/>
            <person name="Carver A."/>
            <person name="Chen C."/>
            <person name="Cichocki N."/>
            <person name="Clum A."/>
            <person name="Culley D."/>
            <person name="Crous P.W."/>
            <person name="Fauchery L."/>
            <person name="Girlanda M."/>
            <person name="Hayes R.D."/>
            <person name="Keri Z."/>
            <person name="LaButti K."/>
            <person name="Lipzen A."/>
            <person name="Lombard V."/>
            <person name="Magnuson J."/>
            <person name="Maillard F."/>
            <person name="Murat C."/>
            <person name="Nolan M."/>
            <person name="Ohm R.A."/>
            <person name="Pangilinan J."/>
            <person name="Pereira M.F."/>
            <person name="Perotto S."/>
            <person name="Peter M."/>
            <person name="Pfister S."/>
            <person name="Riley R."/>
            <person name="Sitrit Y."/>
            <person name="Stielow J.B."/>
            <person name="Szollosi G."/>
            <person name="Zifcakova L."/>
            <person name="Stursova M."/>
            <person name="Spatafora J.W."/>
            <person name="Tedersoo L."/>
            <person name="Vaario L.M."/>
            <person name="Yamada A."/>
            <person name="Yan M."/>
            <person name="Wang P."/>
            <person name="Xu J."/>
            <person name="Bruns T."/>
            <person name="Baldrian P."/>
            <person name="Vilgalys R."/>
            <person name="Dunand C."/>
            <person name="Henrissat B."/>
            <person name="Grigoriev I.V."/>
            <person name="Hibbett D."/>
            <person name="Nagy L.G."/>
            <person name="Martin F.M."/>
        </authorList>
    </citation>
    <scope>NUCLEOTIDE SEQUENCE</scope>
    <source>
        <strain evidence="3">BED1</strain>
    </source>
</reference>
<dbReference type="AlphaFoldDB" id="A0AAD4GAA0"/>
<dbReference type="EMBL" id="WHUW01000113">
    <property type="protein sequence ID" value="KAF8423708.1"/>
    <property type="molecule type" value="Genomic_DNA"/>
</dbReference>
<evidence type="ECO:0000313" key="2">
    <source>
        <dbReference type="EMBL" id="KAF8423708.1"/>
    </source>
</evidence>
<keyword evidence="1" id="KW-0175">Coiled coil</keyword>
<accession>A0AAD4GAA0</accession>
<evidence type="ECO:0000256" key="1">
    <source>
        <dbReference type="SAM" id="Coils"/>
    </source>
</evidence>
<comment type="caution">
    <text evidence="3">The sequence shown here is derived from an EMBL/GenBank/DDBJ whole genome shotgun (WGS) entry which is preliminary data.</text>
</comment>
<reference evidence="3" key="1">
    <citation type="submission" date="2019-10" db="EMBL/GenBank/DDBJ databases">
        <authorList>
            <consortium name="DOE Joint Genome Institute"/>
            <person name="Kuo A."/>
            <person name="Miyauchi S."/>
            <person name="Kiss E."/>
            <person name="Drula E."/>
            <person name="Kohler A."/>
            <person name="Sanchez-Garcia M."/>
            <person name="Andreopoulos B."/>
            <person name="Barry K.W."/>
            <person name="Bonito G."/>
            <person name="Buee M."/>
            <person name="Carver A."/>
            <person name="Chen C."/>
            <person name="Cichocki N."/>
            <person name="Clum A."/>
            <person name="Culley D."/>
            <person name="Crous P.W."/>
            <person name="Fauchery L."/>
            <person name="Girlanda M."/>
            <person name="Hayes R."/>
            <person name="Keri Z."/>
            <person name="LaButti K."/>
            <person name="Lipzen A."/>
            <person name="Lombard V."/>
            <person name="Magnuson J."/>
            <person name="Maillard F."/>
            <person name="Morin E."/>
            <person name="Murat C."/>
            <person name="Nolan M."/>
            <person name="Ohm R."/>
            <person name="Pangilinan J."/>
            <person name="Pereira M."/>
            <person name="Perotto S."/>
            <person name="Peter M."/>
            <person name="Riley R."/>
            <person name="Sitrit Y."/>
            <person name="Stielow B."/>
            <person name="Szollosi G."/>
            <person name="Zifcakova L."/>
            <person name="Stursova M."/>
            <person name="Spatafora J.W."/>
            <person name="Tedersoo L."/>
            <person name="Vaario L.-M."/>
            <person name="Yamada A."/>
            <person name="Yan M."/>
            <person name="Wang P."/>
            <person name="Xu J."/>
            <person name="Bruns T."/>
            <person name="Baldrian P."/>
            <person name="Vilgalys R."/>
            <person name="Henrissat B."/>
            <person name="Grigoriev I.V."/>
            <person name="Hibbett D."/>
            <person name="Nagy L.G."/>
            <person name="Martin F.M."/>
        </authorList>
    </citation>
    <scope>NUCLEOTIDE SEQUENCE</scope>
    <source>
        <strain evidence="3">BED1</strain>
    </source>
</reference>
<name>A0AAD4GAA0_BOLED</name>
<dbReference type="Proteomes" id="UP001194468">
    <property type="component" value="Unassembled WGS sequence"/>
</dbReference>
<proteinExistence type="predicted"/>
<protein>
    <submittedName>
        <fullName evidence="3">Uncharacterized protein</fullName>
    </submittedName>
</protein>
<keyword evidence="5" id="KW-1185">Reference proteome</keyword>
<evidence type="ECO:0000313" key="4">
    <source>
        <dbReference type="EMBL" id="KAF8444592.1"/>
    </source>
</evidence>
<dbReference type="EMBL" id="WHUW01000006">
    <property type="protein sequence ID" value="KAF8444592.1"/>
    <property type="molecule type" value="Genomic_DNA"/>
</dbReference>
<evidence type="ECO:0000313" key="3">
    <source>
        <dbReference type="EMBL" id="KAF8432718.1"/>
    </source>
</evidence>
<feature type="non-terminal residue" evidence="3">
    <location>
        <position position="1"/>
    </location>
</feature>